<evidence type="ECO:0000256" key="11">
    <source>
        <dbReference type="ARBA" id="ARBA00059620"/>
    </source>
</evidence>
<dbReference type="GO" id="GO:0052650">
    <property type="term" value="F:all-trans-retinol dehydrogenase (NADP+) activity"/>
    <property type="evidence" value="ECO:0007669"/>
    <property type="project" value="UniProtKB-EC"/>
</dbReference>
<evidence type="ECO:0000313" key="16">
    <source>
        <dbReference type="Proteomes" id="UP000694545"/>
    </source>
</evidence>
<comment type="function">
    <text evidence="11">Catalyzes the reduction of all-trans-retinal to all-trans-retinol in the presence of NADPH.</text>
</comment>
<sequence length="339" mass="37633">MGVLVDFLKLTARVFGYIVLAVLQWVKKPAGKRVRNEVCLVTGTASSTGIGKLFALAFARQGATLILWDTDREGNENTAKEVRALGATAYTYVCDVSRREAVYSAAELVRKDAGDVTILVNSAGVAAVKPILECPDEQLERTMKTNCHAHFWTVKAFLPHMIGRDHGHIVTVAGSFGLFATGCLEDYCASKFAVVGFHEALSHQLKAKRISGVKTTLVCPYFIDAGMFHGCRIRQELETLLFPLRLGHFVEEAMQGILHNQHMICVPRVIYFAAILKNLLPWDVQVLIQKFLGLDTCLPQKAAKFSSKKMKILSFYRNVWSKMFISTDTTKSAALNMQN</sequence>
<evidence type="ECO:0000256" key="12">
    <source>
        <dbReference type="ARBA" id="ARBA00068717"/>
    </source>
</evidence>
<dbReference type="KEGG" id="vko:123028436"/>
<organism evidence="15 16">
    <name type="scientific">Varanus komodoensis</name>
    <name type="common">Komodo dragon</name>
    <dbReference type="NCBI Taxonomy" id="61221"/>
    <lineage>
        <taxon>Eukaryota</taxon>
        <taxon>Metazoa</taxon>
        <taxon>Chordata</taxon>
        <taxon>Craniata</taxon>
        <taxon>Vertebrata</taxon>
        <taxon>Euteleostomi</taxon>
        <taxon>Lepidosauria</taxon>
        <taxon>Squamata</taxon>
        <taxon>Bifurcata</taxon>
        <taxon>Unidentata</taxon>
        <taxon>Episquamata</taxon>
        <taxon>Toxicofera</taxon>
        <taxon>Anguimorpha</taxon>
        <taxon>Paleoanguimorpha</taxon>
        <taxon>Varanoidea</taxon>
        <taxon>Varanidae</taxon>
        <taxon>Varanus</taxon>
    </lineage>
</organism>
<dbReference type="GO" id="GO:0016020">
    <property type="term" value="C:membrane"/>
    <property type="evidence" value="ECO:0007669"/>
    <property type="project" value="UniProtKB-SubCell"/>
</dbReference>
<evidence type="ECO:0000256" key="4">
    <source>
        <dbReference type="ARBA" id="ARBA00022692"/>
    </source>
</evidence>
<dbReference type="GeneID" id="123028436"/>
<comment type="similarity">
    <text evidence="2 14">Belongs to the short-chain dehydrogenases/reductases (SDR) family.</text>
</comment>
<gene>
    <name evidence="15" type="primary">LOC123028436</name>
</gene>
<protein>
    <recommendedName>
        <fullName evidence="12">Short-chain dehydrogenase/reductase 3</fullName>
        <ecNumber evidence="3">1.1.1.300</ecNumber>
    </recommendedName>
    <alternativeName>
        <fullName evidence="13">Retinal short-chain dehydrogenase/reductase 1</fullName>
    </alternativeName>
</protein>
<keyword evidence="16" id="KW-1185">Reference proteome</keyword>
<keyword evidence="6" id="KW-1133">Transmembrane helix</keyword>
<dbReference type="FunFam" id="3.40.50.720:FF:000131">
    <property type="entry name" value="Short-chain dehydrogenase/reductase 3"/>
    <property type="match status" value="1"/>
</dbReference>
<keyword evidence="4" id="KW-0812">Transmembrane</keyword>
<dbReference type="AlphaFoldDB" id="A0A8D2IWH7"/>
<evidence type="ECO:0000256" key="9">
    <source>
        <dbReference type="ARBA" id="ARBA00023136"/>
    </source>
</evidence>
<dbReference type="PANTHER" id="PTHR24322">
    <property type="entry name" value="PKSB"/>
    <property type="match status" value="1"/>
</dbReference>
<evidence type="ECO:0000256" key="2">
    <source>
        <dbReference type="ARBA" id="ARBA00006484"/>
    </source>
</evidence>
<reference evidence="15" key="1">
    <citation type="submission" date="2025-08" db="UniProtKB">
        <authorList>
            <consortium name="Ensembl"/>
        </authorList>
    </citation>
    <scope>IDENTIFICATION</scope>
</reference>
<evidence type="ECO:0000256" key="3">
    <source>
        <dbReference type="ARBA" id="ARBA00012852"/>
    </source>
</evidence>
<dbReference type="PRINTS" id="PR00081">
    <property type="entry name" value="GDHRDH"/>
</dbReference>
<evidence type="ECO:0000256" key="8">
    <source>
        <dbReference type="ARBA" id="ARBA00023098"/>
    </source>
</evidence>
<dbReference type="PRINTS" id="PR00080">
    <property type="entry name" value="SDRFAMILY"/>
</dbReference>
<dbReference type="PANTHER" id="PTHR24322:SF736">
    <property type="entry name" value="RETINOL DEHYDROGENASE 10"/>
    <property type="match status" value="1"/>
</dbReference>
<reference evidence="15" key="2">
    <citation type="submission" date="2025-09" db="UniProtKB">
        <authorList>
            <consortium name="Ensembl"/>
        </authorList>
    </citation>
    <scope>IDENTIFICATION</scope>
</reference>
<dbReference type="Pfam" id="PF00106">
    <property type="entry name" value="adh_short"/>
    <property type="match status" value="1"/>
</dbReference>
<dbReference type="CDD" id="cd05339">
    <property type="entry name" value="17beta-HSDXI-like_SDR_c"/>
    <property type="match status" value="1"/>
</dbReference>
<evidence type="ECO:0000256" key="5">
    <source>
        <dbReference type="ARBA" id="ARBA00022857"/>
    </source>
</evidence>
<evidence type="ECO:0000256" key="6">
    <source>
        <dbReference type="ARBA" id="ARBA00022989"/>
    </source>
</evidence>
<dbReference type="Ensembl" id="ENSVKKT00000004857.1">
    <property type="protein sequence ID" value="ENSVKKP00000004725.1"/>
    <property type="gene ID" value="ENSVKKG00000003520.1"/>
</dbReference>
<dbReference type="SUPFAM" id="SSF51735">
    <property type="entry name" value="NAD(P)-binding Rossmann-fold domains"/>
    <property type="match status" value="1"/>
</dbReference>
<keyword evidence="8" id="KW-0443">Lipid metabolism</keyword>
<comment type="catalytic activity">
    <reaction evidence="10">
        <text>all-trans-retinol + NADP(+) = all-trans-retinal + NADPH + H(+)</text>
        <dbReference type="Rhea" id="RHEA:25033"/>
        <dbReference type="ChEBI" id="CHEBI:15378"/>
        <dbReference type="ChEBI" id="CHEBI:17336"/>
        <dbReference type="ChEBI" id="CHEBI:17898"/>
        <dbReference type="ChEBI" id="CHEBI:57783"/>
        <dbReference type="ChEBI" id="CHEBI:58349"/>
        <dbReference type="EC" id="1.1.1.300"/>
    </reaction>
</comment>
<dbReference type="Proteomes" id="UP000694545">
    <property type="component" value="Unplaced"/>
</dbReference>
<evidence type="ECO:0000256" key="7">
    <source>
        <dbReference type="ARBA" id="ARBA00023002"/>
    </source>
</evidence>
<keyword evidence="7" id="KW-0560">Oxidoreductase</keyword>
<comment type="subcellular location">
    <subcellularLocation>
        <location evidence="1">Membrane</location>
        <topology evidence="1">Multi-pass membrane protein</topology>
    </subcellularLocation>
</comment>
<dbReference type="InterPro" id="IPR036291">
    <property type="entry name" value="NAD(P)-bd_dom_sf"/>
</dbReference>
<evidence type="ECO:0000256" key="14">
    <source>
        <dbReference type="RuleBase" id="RU000363"/>
    </source>
</evidence>
<accession>A0A8D2IWH7</accession>
<dbReference type="InterPro" id="IPR002347">
    <property type="entry name" value="SDR_fam"/>
</dbReference>
<dbReference type="OMA" id="RNEICLI"/>
<evidence type="ECO:0000256" key="13">
    <source>
        <dbReference type="ARBA" id="ARBA00082544"/>
    </source>
</evidence>
<evidence type="ECO:0000313" key="15">
    <source>
        <dbReference type="Ensembl" id="ENSVKKP00000004725.1"/>
    </source>
</evidence>
<dbReference type="EC" id="1.1.1.300" evidence="3"/>
<evidence type="ECO:0000256" key="1">
    <source>
        <dbReference type="ARBA" id="ARBA00004141"/>
    </source>
</evidence>
<keyword evidence="5" id="KW-0521">NADP</keyword>
<dbReference type="RefSeq" id="XP_044296154.1">
    <property type="nucleotide sequence ID" value="XM_044440219.1"/>
</dbReference>
<name>A0A8D2IWH7_VARKO</name>
<keyword evidence="9" id="KW-0472">Membrane</keyword>
<evidence type="ECO:0000256" key="10">
    <source>
        <dbReference type="ARBA" id="ARBA00050568"/>
    </source>
</evidence>
<dbReference type="GO" id="GO:0005811">
    <property type="term" value="C:lipid droplet"/>
    <property type="evidence" value="ECO:0007669"/>
    <property type="project" value="TreeGrafter"/>
</dbReference>
<dbReference type="Gene3D" id="3.40.50.720">
    <property type="entry name" value="NAD(P)-binding Rossmann-like Domain"/>
    <property type="match status" value="1"/>
</dbReference>
<proteinExistence type="inferred from homology"/>
<dbReference type="OrthoDB" id="5840532at2759"/>